<evidence type="ECO:0000259" key="3">
    <source>
        <dbReference type="Pfam" id="PF05970"/>
    </source>
</evidence>
<dbReference type="GO" id="GO:0016887">
    <property type="term" value="F:ATP hydrolysis activity"/>
    <property type="evidence" value="ECO:0007669"/>
    <property type="project" value="RHEA"/>
</dbReference>
<feature type="domain" description="DNA helicase Pif1-like 2B" evidence="5">
    <location>
        <begin position="1451"/>
        <end position="1497"/>
    </location>
</feature>
<dbReference type="InterPro" id="IPR025476">
    <property type="entry name" value="Helitron_helicase-like"/>
</dbReference>
<evidence type="ECO:0000259" key="5">
    <source>
        <dbReference type="Pfam" id="PF21530"/>
    </source>
</evidence>
<sequence>MDWEIGIRWIEKKEHDGLGKRNTVGWEKGTRWIGNKEYDALGERNIVGSGKRNSVNWEQGIRLIGKKEHSGMGKTNAMHWQTENSYFVCSFLKTSQLLTLQKQTEQIDFYSSRMEDSDDGSTKSSSPSVSSSQTNEHGPQRSSLKRKQNEERTPEQKRQDIDSQRKRRSEETQNDRNARNEARRRAANTPEARARRNEYARQRRARATSEERERQNLNRRQRRAELKRRPVNTLRIARNHATNVEENNLGSMDSVCLKCGALHFEAERVQLGHFSSCCENGNVILPPLTAYPEPLLSWLTANDGESKHFREQIRKYNNAFAFASFGYKPPESKTLRKGLPVVVIHGQTYHQTCESLKIDPMKDPSYAQLYIVDPEYANIVRARNSHNTDCRPNVFDRIYSLLSEVNPFAHAFKMMREVMQTTRSEIINMWLIKDRTQDPRRYNLPVANEVAAIFTSEDGEPPSLYQRDICVHPRDATHPSGLQFISTISPNCDPMTYPVLFPYGEPGWQTGKGDEEKLRKTNGSNLTQQDFYAYRLQVRLQFNPILHSGKLTQQFIIDAFLKVEGGRLYFMSQDKSQQQLRVDKYMGLMDFVSTQAEQRQLKAGRVVILPSSFTGSKRNLQQNYQDAMTMVAMFGKPDLFITFTCNPKWKEIQEQLKPGETALDRPDIVATVFRLKLKELLHDINVRHILGQVKGYIFVIEFQKRGLPHVHMLLILEASDKLREIDDFDSVVCAELPDENEDPELHKIVTTCMLHGPCGALKRDAPCMDDKDGTYKCTKDFPKPFCSGTNTNKDGYPEYKRRDNGLTVEKSGAQLDNRWVVPYNPYLCQKYNAHINVEVCSTVKSVKYIFKYVYKGHDAAVVHVNAAGDPDRLDWDEVRQFIDTRYIAAPEAMWRIREYPMHGRSHSVKRLAVHLPFQQTLVFHDGKEQEALERAESKGTTLTAWFDLNSRCPEARQYLYSEIHYHYIFNASAGKWIVRQQNKDKVLSRMYAVSPKDMERYCLRLLLLHIPGARSFEDLRTINGTLCETFQDAAKLLNLLEDDNTWIKAMEEAAIYQMPVQLRILFVTILFHGEPTSAKTLYATFREALMEDFRARYNEDVAEQLSLNDIEKYLLPLGRDCKSYGLPPTRNIEELLNNESVDINCELSNSTRLISMLNEEQLKAFTQIMDSIDGNSDDKCFFLSGIGGSGKTFLYKALISTLLSRKYIVKVVAPTGLASTLLKNGQTVHSGFGIPINLRENSVSKFVYGSKDAKILRATKLIIWDEISMCTATLFDAVDRSLRSLRDRDVPFGGTTIVVGGDFRQQAPVVKHGNRVKVVEACVKSSRIWPKFMELPLKKNMRVVEDQVEFMEWLLKVGSGLNSDNQQSEFLCIPKELISNDIITSVYGGDINALTNDEMSSRSILCPKNEDTLRINEIMLEKLHGDSKAFYSVDTVSNCETEEERAHYPTEFLNSITPMGMPPHRLNLKVGCCVMLLRNLNSKLGLCNGTRLTVQRLGENIIDCTVFSGENKGDRVFIPRICMDTNDSDMPFELRRKQFPLRLAYSMTITKSQGQTFERIGLFLPQPVFTHGQLYTAVSRVKSKNGLAIQFTPGVRQGKIYENSQNEFTVNCVYQELLQ</sequence>
<dbReference type="EMBL" id="LJIJ01006362">
    <property type="protein sequence ID" value="ODM87033.1"/>
    <property type="molecule type" value="Genomic_DNA"/>
</dbReference>
<protein>
    <recommendedName>
        <fullName evidence="1">ATP-dependent DNA helicase</fullName>
        <ecNumber evidence="1">5.6.2.3</ecNumber>
    </recommendedName>
</protein>
<feature type="compositionally biased region" description="Basic and acidic residues" evidence="2">
    <location>
        <begin position="192"/>
        <end position="216"/>
    </location>
</feature>
<dbReference type="GO" id="GO:0000723">
    <property type="term" value="P:telomere maintenance"/>
    <property type="evidence" value="ECO:0007669"/>
    <property type="project" value="InterPro"/>
</dbReference>
<organism evidence="6 7">
    <name type="scientific">Orchesella cincta</name>
    <name type="common">Springtail</name>
    <name type="synonym">Podura cincta</name>
    <dbReference type="NCBI Taxonomy" id="48709"/>
    <lineage>
        <taxon>Eukaryota</taxon>
        <taxon>Metazoa</taxon>
        <taxon>Ecdysozoa</taxon>
        <taxon>Arthropoda</taxon>
        <taxon>Hexapoda</taxon>
        <taxon>Collembola</taxon>
        <taxon>Entomobryomorpha</taxon>
        <taxon>Entomobryoidea</taxon>
        <taxon>Orchesellidae</taxon>
        <taxon>Orchesellinae</taxon>
        <taxon>Orchesella</taxon>
    </lineage>
</organism>
<accession>A0A1D2M235</accession>
<dbReference type="SUPFAM" id="SSF52540">
    <property type="entry name" value="P-loop containing nucleoside triphosphate hydrolases"/>
    <property type="match status" value="2"/>
</dbReference>
<dbReference type="Pfam" id="PF14214">
    <property type="entry name" value="Helitron_like_N"/>
    <property type="match status" value="1"/>
</dbReference>
<feature type="domain" description="Helitron helicase-like" evidence="4">
    <location>
        <begin position="531"/>
        <end position="714"/>
    </location>
</feature>
<reference evidence="6 7" key="1">
    <citation type="journal article" date="2016" name="Genome Biol. Evol.">
        <title>Gene Family Evolution Reflects Adaptation to Soil Environmental Stressors in the Genome of the Collembolan Orchesella cincta.</title>
        <authorList>
            <person name="Faddeeva-Vakhrusheva A."/>
            <person name="Derks M.F."/>
            <person name="Anvar S.Y."/>
            <person name="Agamennone V."/>
            <person name="Suring W."/>
            <person name="Smit S."/>
            <person name="van Straalen N.M."/>
            <person name="Roelofs D."/>
        </authorList>
    </citation>
    <scope>NUCLEOTIDE SEQUENCE [LARGE SCALE GENOMIC DNA]</scope>
    <source>
        <tissue evidence="6">Mixed pool</tissue>
    </source>
</reference>
<feature type="compositionally biased region" description="Polar residues" evidence="2">
    <location>
        <begin position="133"/>
        <end position="142"/>
    </location>
</feature>
<comment type="cofactor">
    <cofactor evidence="1">
        <name>Mg(2+)</name>
        <dbReference type="ChEBI" id="CHEBI:18420"/>
    </cofactor>
</comment>
<keyword evidence="1 6" id="KW-0347">Helicase</keyword>
<dbReference type="PANTHER" id="PTHR10492">
    <property type="match status" value="1"/>
</dbReference>
<evidence type="ECO:0000313" key="7">
    <source>
        <dbReference type="Proteomes" id="UP000094527"/>
    </source>
</evidence>
<comment type="similarity">
    <text evidence="1">Belongs to the helicase family.</text>
</comment>
<dbReference type="PANTHER" id="PTHR10492:SF57">
    <property type="entry name" value="ATP-DEPENDENT DNA HELICASE"/>
    <property type="match status" value="1"/>
</dbReference>
<dbReference type="OrthoDB" id="8121869at2759"/>
<dbReference type="Gene3D" id="3.40.50.300">
    <property type="entry name" value="P-loop containing nucleotide triphosphate hydrolases"/>
    <property type="match status" value="2"/>
</dbReference>
<feature type="compositionally biased region" description="Low complexity" evidence="2">
    <location>
        <begin position="122"/>
        <end position="132"/>
    </location>
</feature>
<dbReference type="InterPro" id="IPR049163">
    <property type="entry name" value="Pif1-like_2B_dom"/>
</dbReference>
<dbReference type="STRING" id="48709.A0A1D2M235"/>
<dbReference type="GO" id="GO:0006281">
    <property type="term" value="P:DNA repair"/>
    <property type="evidence" value="ECO:0007669"/>
    <property type="project" value="UniProtKB-KW"/>
</dbReference>
<feature type="compositionally biased region" description="Basic and acidic residues" evidence="2">
    <location>
        <begin position="147"/>
        <end position="184"/>
    </location>
</feature>
<dbReference type="Proteomes" id="UP000094527">
    <property type="component" value="Unassembled WGS sequence"/>
</dbReference>
<dbReference type="GO" id="GO:0006310">
    <property type="term" value="P:DNA recombination"/>
    <property type="evidence" value="ECO:0007669"/>
    <property type="project" value="UniProtKB-KW"/>
</dbReference>
<keyword evidence="1" id="KW-0378">Hydrolase</keyword>
<dbReference type="Pfam" id="PF05970">
    <property type="entry name" value="PIF1"/>
    <property type="match status" value="1"/>
</dbReference>
<proteinExistence type="inferred from homology"/>
<feature type="domain" description="DNA helicase Pif1-like DEAD-box helicase" evidence="3">
    <location>
        <begin position="1156"/>
        <end position="1366"/>
    </location>
</feature>
<feature type="region of interest" description="Disordered" evidence="2">
    <location>
        <begin position="112"/>
        <end position="229"/>
    </location>
</feature>
<keyword evidence="1" id="KW-0067">ATP-binding</keyword>
<gene>
    <name evidence="6" type="ORF">Ocin01_19649</name>
</gene>
<evidence type="ECO:0000256" key="1">
    <source>
        <dbReference type="RuleBase" id="RU363044"/>
    </source>
</evidence>
<dbReference type="OMA" id="QSMDTQR"/>
<keyword evidence="1" id="KW-0227">DNA damage</keyword>
<dbReference type="GO" id="GO:0043139">
    <property type="term" value="F:5'-3' DNA helicase activity"/>
    <property type="evidence" value="ECO:0007669"/>
    <property type="project" value="UniProtKB-EC"/>
</dbReference>
<keyword evidence="1" id="KW-0234">DNA repair</keyword>
<evidence type="ECO:0000313" key="6">
    <source>
        <dbReference type="EMBL" id="ODM87033.1"/>
    </source>
</evidence>
<keyword evidence="7" id="KW-1185">Reference proteome</keyword>
<evidence type="ECO:0000259" key="4">
    <source>
        <dbReference type="Pfam" id="PF14214"/>
    </source>
</evidence>
<dbReference type="Pfam" id="PF21530">
    <property type="entry name" value="Pif1_2B_dom"/>
    <property type="match status" value="1"/>
</dbReference>
<evidence type="ECO:0000256" key="2">
    <source>
        <dbReference type="SAM" id="MobiDB-lite"/>
    </source>
</evidence>
<dbReference type="CDD" id="cd18809">
    <property type="entry name" value="SF1_C_RecD"/>
    <property type="match status" value="1"/>
</dbReference>
<dbReference type="GO" id="GO:0005524">
    <property type="term" value="F:ATP binding"/>
    <property type="evidence" value="ECO:0007669"/>
    <property type="project" value="UniProtKB-KW"/>
</dbReference>
<dbReference type="EC" id="5.6.2.3" evidence="1"/>
<dbReference type="InterPro" id="IPR010285">
    <property type="entry name" value="DNA_helicase_pif1-like_DEAD"/>
</dbReference>
<comment type="caution">
    <text evidence="6">The sequence shown here is derived from an EMBL/GenBank/DDBJ whole genome shotgun (WGS) entry which is preliminary data.</text>
</comment>
<keyword evidence="1" id="KW-0233">DNA recombination</keyword>
<comment type="catalytic activity">
    <reaction evidence="1">
        <text>ATP + H2O = ADP + phosphate + H(+)</text>
        <dbReference type="Rhea" id="RHEA:13065"/>
        <dbReference type="ChEBI" id="CHEBI:15377"/>
        <dbReference type="ChEBI" id="CHEBI:15378"/>
        <dbReference type="ChEBI" id="CHEBI:30616"/>
        <dbReference type="ChEBI" id="CHEBI:43474"/>
        <dbReference type="ChEBI" id="CHEBI:456216"/>
        <dbReference type="EC" id="5.6.2.3"/>
    </reaction>
</comment>
<keyword evidence="1" id="KW-0547">Nucleotide-binding</keyword>
<name>A0A1D2M235_ORCCI</name>
<dbReference type="InterPro" id="IPR027417">
    <property type="entry name" value="P-loop_NTPase"/>
</dbReference>